<gene>
    <name evidence="4" type="ORF">Sjap_008812</name>
</gene>
<dbReference type="AlphaFoldDB" id="A0AAP0PB84"/>
<reference evidence="4 5" key="1">
    <citation type="submission" date="2024-01" db="EMBL/GenBank/DDBJ databases">
        <title>Genome assemblies of Stephania.</title>
        <authorList>
            <person name="Yang L."/>
        </authorList>
    </citation>
    <scope>NUCLEOTIDE SEQUENCE [LARGE SCALE GENOMIC DNA]</scope>
    <source>
        <strain evidence="4">QJT</strain>
        <tissue evidence="4">Leaf</tissue>
    </source>
</reference>
<comment type="caution">
    <text evidence="4">The sequence shown here is derived from an EMBL/GenBank/DDBJ whole genome shotgun (WGS) entry which is preliminary data.</text>
</comment>
<evidence type="ECO:0000313" key="5">
    <source>
        <dbReference type="Proteomes" id="UP001417504"/>
    </source>
</evidence>
<keyword evidence="2" id="KW-0808">Transferase</keyword>
<keyword evidence="5" id="KW-1185">Reference proteome</keyword>
<proteinExistence type="inferred from homology"/>
<evidence type="ECO:0000256" key="1">
    <source>
        <dbReference type="ARBA" id="ARBA00009861"/>
    </source>
</evidence>
<dbReference type="PANTHER" id="PTHR31147">
    <property type="entry name" value="ACYL TRANSFERASE 4"/>
    <property type="match status" value="1"/>
</dbReference>
<dbReference type="Pfam" id="PF02458">
    <property type="entry name" value="Transferase"/>
    <property type="match status" value="1"/>
</dbReference>
<dbReference type="InterPro" id="IPR050898">
    <property type="entry name" value="Plant_acyltransferase"/>
</dbReference>
<dbReference type="Gene3D" id="3.30.559.10">
    <property type="entry name" value="Chloramphenicol acetyltransferase-like domain"/>
    <property type="match status" value="2"/>
</dbReference>
<dbReference type="Proteomes" id="UP001417504">
    <property type="component" value="Unassembled WGS sequence"/>
</dbReference>
<dbReference type="GO" id="GO:0016746">
    <property type="term" value="F:acyltransferase activity"/>
    <property type="evidence" value="ECO:0007669"/>
    <property type="project" value="UniProtKB-KW"/>
</dbReference>
<dbReference type="InterPro" id="IPR023213">
    <property type="entry name" value="CAT-like_dom_sf"/>
</dbReference>
<organism evidence="4 5">
    <name type="scientific">Stephania japonica</name>
    <dbReference type="NCBI Taxonomy" id="461633"/>
    <lineage>
        <taxon>Eukaryota</taxon>
        <taxon>Viridiplantae</taxon>
        <taxon>Streptophyta</taxon>
        <taxon>Embryophyta</taxon>
        <taxon>Tracheophyta</taxon>
        <taxon>Spermatophyta</taxon>
        <taxon>Magnoliopsida</taxon>
        <taxon>Ranunculales</taxon>
        <taxon>Menispermaceae</taxon>
        <taxon>Menispermoideae</taxon>
        <taxon>Cissampelideae</taxon>
        <taxon>Stephania</taxon>
    </lineage>
</organism>
<name>A0AAP0PB84_9MAGN</name>
<evidence type="ECO:0000313" key="4">
    <source>
        <dbReference type="EMBL" id="KAK9138218.1"/>
    </source>
</evidence>
<sequence>MDSFSVNRLPGVMVRPAEPTRPGTLNLSVIDRAIQLRFYITALFVFRDGNKKSAMIIKEALSKALVPYYPLAGRLQETDNDDDDDDEELHISCTGEGVWFVEAYADSSLADLNYLDEAPQDTQEKLIPDPIPAETMGLNPIMLMQVTSFKCGGFVTAVTHNHCTCDGTGICQFLSTVGEFARGVERPSVEPLWSREIIPSPSPQREVKAPQPSLIPQYQLSYASLDFPAHKIDQIKRDCSNDFTSKTCTTFEVLTAGLWRSRTRAINLHPNSSVKLIFFANIRRFLNPPAPPGFYGNCIFPVTIVVSSRWLVEAPLAEVVKLIREAKAKLQAQYNKWMFNKGNDEVELIEEPFTAQLDYATLLVSYGENIGLDSMDYGWGPPLHGFAFLPRPVHMHPIGLLWPPMKPKTGIRLRTWCVDDSHLQAMKDELMNLLNFNS</sequence>
<dbReference type="PANTHER" id="PTHR31147:SF1">
    <property type="entry name" value="ACYL TRANSFERASE 4"/>
    <property type="match status" value="1"/>
</dbReference>
<comment type="similarity">
    <text evidence="1">Belongs to the plant acyltransferase family.</text>
</comment>
<evidence type="ECO:0000256" key="2">
    <source>
        <dbReference type="ARBA" id="ARBA00022679"/>
    </source>
</evidence>
<keyword evidence="3" id="KW-0012">Acyltransferase</keyword>
<dbReference type="EMBL" id="JBBNAE010000003">
    <property type="protein sequence ID" value="KAK9138218.1"/>
    <property type="molecule type" value="Genomic_DNA"/>
</dbReference>
<evidence type="ECO:0000256" key="3">
    <source>
        <dbReference type="ARBA" id="ARBA00023315"/>
    </source>
</evidence>
<protein>
    <submittedName>
        <fullName evidence="4">Uncharacterized protein</fullName>
    </submittedName>
</protein>
<accession>A0AAP0PB84</accession>